<protein>
    <submittedName>
        <fullName evidence="4">TPM domain-containing protein</fullName>
    </submittedName>
</protein>
<feature type="chain" id="PRO_5046948637" evidence="2">
    <location>
        <begin position="34"/>
        <end position="312"/>
    </location>
</feature>
<evidence type="ECO:0000259" key="3">
    <source>
        <dbReference type="Pfam" id="PF04536"/>
    </source>
</evidence>
<feature type="transmembrane region" description="Helical" evidence="1">
    <location>
        <begin position="200"/>
        <end position="220"/>
    </location>
</feature>
<dbReference type="InterPro" id="IPR007621">
    <property type="entry name" value="TPM_dom"/>
</dbReference>
<gene>
    <name evidence="4" type="ORF">ACFFJH_04305</name>
</gene>
<proteinExistence type="predicted"/>
<dbReference type="Pfam" id="PF04536">
    <property type="entry name" value="TPM_phosphatase"/>
    <property type="match status" value="1"/>
</dbReference>
<reference evidence="4 5" key="1">
    <citation type="submission" date="2024-09" db="EMBL/GenBank/DDBJ databases">
        <authorList>
            <person name="Sun Q."/>
            <person name="Mori K."/>
        </authorList>
    </citation>
    <scope>NUCLEOTIDE SEQUENCE [LARGE SCALE GENOMIC DNA]</scope>
    <source>
        <strain evidence="4 5">CCM 8677</strain>
    </source>
</reference>
<feature type="domain" description="TPM" evidence="3">
    <location>
        <begin position="45"/>
        <end position="168"/>
    </location>
</feature>
<keyword evidence="1" id="KW-0812">Transmembrane</keyword>
<evidence type="ECO:0000313" key="4">
    <source>
        <dbReference type="EMBL" id="MFC0349018.1"/>
    </source>
</evidence>
<evidence type="ECO:0000256" key="2">
    <source>
        <dbReference type="SAM" id="SignalP"/>
    </source>
</evidence>
<comment type="caution">
    <text evidence="4">The sequence shown here is derived from an EMBL/GenBank/DDBJ whole genome shotgun (WGS) entry which is preliminary data.</text>
</comment>
<dbReference type="Proteomes" id="UP001589844">
    <property type="component" value="Unassembled WGS sequence"/>
</dbReference>
<evidence type="ECO:0000256" key="1">
    <source>
        <dbReference type="SAM" id="Phobius"/>
    </source>
</evidence>
<feature type="transmembrane region" description="Helical" evidence="1">
    <location>
        <begin position="232"/>
        <end position="257"/>
    </location>
</feature>
<keyword evidence="1" id="KW-1133">Transmembrane helix</keyword>
<name>A0ABV6IB58_9BURK</name>
<accession>A0ABV6IB58</accession>
<keyword evidence="1" id="KW-0472">Membrane</keyword>
<dbReference type="PANTHER" id="PTHR30373">
    <property type="entry name" value="UPF0603 PROTEIN YGCG"/>
    <property type="match status" value="1"/>
</dbReference>
<dbReference type="Gene3D" id="3.10.310.50">
    <property type="match status" value="1"/>
</dbReference>
<dbReference type="EMBL" id="JBHLXJ010000004">
    <property type="protein sequence ID" value="MFC0349018.1"/>
    <property type="molecule type" value="Genomic_DNA"/>
</dbReference>
<keyword evidence="5" id="KW-1185">Reference proteome</keyword>
<feature type="signal peptide" evidence="2">
    <location>
        <begin position="1"/>
        <end position="33"/>
    </location>
</feature>
<evidence type="ECO:0000313" key="5">
    <source>
        <dbReference type="Proteomes" id="UP001589844"/>
    </source>
</evidence>
<keyword evidence="2" id="KW-0732">Signal</keyword>
<sequence length="312" mass="32171">MKSYKTLCASLLTLLLAWLLPLVLIVGSSNANAEQIPVPKLSKRVTDLTQTLSAQQIETLAQKLEALEKTKGSQIAVLLVPTTGEEGIEQFSIRVVDEWKLGRKGMADGVLFLVAKNDKRVRIEVGRGLEGALTDVTSARIIREFVRPAFKTNDFYGGIDAGIDKISAVIAGEALPAPTPSKGHSANYSNDLNIFGLHPLIWLGLLIAGLVLSKVLGPWLGRGGLAAGSTAAAMLAGTPLTIALLAGVLMVALYSLLASRIFWDIAGAVLQSGAVGGIGGFGGGHGGGSHSSNDGFSGGGGDFGGGGASGDW</sequence>
<organism evidence="4 5">
    <name type="scientific">Undibacterium danionis</name>
    <dbReference type="NCBI Taxonomy" id="1812100"/>
    <lineage>
        <taxon>Bacteria</taxon>
        <taxon>Pseudomonadati</taxon>
        <taxon>Pseudomonadota</taxon>
        <taxon>Betaproteobacteria</taxon>
        <taxon>Burkholderiales</taxon>
        <taxon>Oxalobacteraceae</taxon>
        <taxon>Undibacterium</taxon>
    </lineage>
</organism>
<dbReference type="PANTHER" id="PTHR30373:SF2">
    <property type="entry name" value="UPF0603 PROTEIN YGCG"/>
    <property type="match status" value="1"/>
</dbReference>